<feature type="domain" description="Response regulatory" evidence="21">
    <location>
        <begin position="817"/>
        <end position="938"/>
    </location>
</feature>
<dbReference type="SMART" id="SM00086">
    <property type="entry name" value="PAC"/>
    <property type="match status" value="4"/>
</dbReference>
<evidence type="ECO:0000259" key="23">
    <source>
        <dbReference type="PROSITE" id="PS50113"/>
    </source>
</evidence>
<dbReference type="InterPro" id="IPR003661">
    <property type="entry name" value="HisK_dim/P_dom"/>
</dbReference>
<evidence type="ECO:0000256" key="16">
    <source>
        <dbReference type="PROSITE-ProRule" id="PRU00110"/>
    </source>
</evidence>
<dbReference type="CDD" id="cd17546">
    <property type="entry name" value="REC_hyHK_CKI1_RcsC-like"/>
    <property type="match status" value="2"/>
</dbReference>
<dbReference type="Gene3D" id="3.40.50.2300">
    <property type="match status" value="2"/>
</dbReference>
<dbReference type="EC" id="2.7.13.3" evidence="3"/>
<dbReference type="STRING" id="631362.Thi970DRAFT_02027"/>
<evidence type="ECO:0000256" key="17">
    <source>
        <dbReference type="PROSITE-ProRule" id="PRU00169"/>
    </source>
</evidence>
<keyword evidence="9" id="KW-0418">Kinase</keyword>
<dbReference type="PROSITE" id="PS50894">
    <property type="entry name" value="HPT"/>
    <property type="match status" value="1"/>
</dbReference>
<dbReference type="GO" id="GO:0005524">
    <property type="term" value="F:ATP binding"/>
    <property type="evidence" value="ECO:0007669"/>
    <property type="project" value="UniProtKB-KW"/>
</dbReference>
<evidence type="ECO:0000259" key="24">
    <source>
        <dbReference type="PROSITE" id="PS50894"/>
    </source>
</evidence>
<evidence type="ECO:0000256" key="12">
    <source>
        <dbReference type="ARBA" id="ARBA00023012"/>
    </source>
</evidence>
<dbReference type="Gene3D" id="2.10.70.100">
    <property type="match status" value="1"/>
</dbReference>
<dbReference type="PANTHER" id="PTHR45339:SF1">
    <property type="entry name" value="HYBRID SIGNAL TRANSDUCTION HISTIDINE KINASE J"/>
    <property type="match status" value="1"/>
</dbReference>
<keyword evidence="13" id="KW-0472">Membrane</keyword>
<evidence type="ECO:0000256" key="19">
    <source>
        <dbReference type="SAM" id="MobiDB-lite"/>
    </source>
</evidence>
<evidence type="ECO:0000259" key="20">
    <source>
        <dbReference type="PROSITE" id="PS50109"/>
    </source>
</evidence>
<dbReference type="Pfam" id="PF00072">
    <property type="entry name" value="Response_reg"/>
    <property type="match status" value="2"/>
</dbReference>
<keyword evidence="6" id="KW-0808">Transferase</keyword>
<dbReference type="SUPFAM" id="SSF47384">
    <property type="entry name" value="Homodimeric domain of signal transducing histidine kinase"/>
    <property type="match status" value="1"/>
</dbReference>
<dbReference type="CDD" id="cd16922">
    <property type="entry name" value="HATPase_EvgS-ArcB-TorS-like"/>
    <property type="match status" value="1"/>
</dbReference>
<evidence type="ECO:0000256" key="6">
    <source>
        <dbReference type="ARBA" id="ARBA00022679"/>
    </source>
</evidence>
<dbReference type="PANTHER" id="PTHR45339">
    <property type="entry name" value="HYBRID SIGNAL TRANSDUCTION HISTIDINE KINASE J"/>
    <property type="match status" value="1"/>
</dbReference>
<dbReference type="InterPro" id="IPR036097">
    <property type="entry name" value="HisK_dim/P_sf"/>
</dbReference>
<dbReference type="PROSITE" id="PS50112">
    <property type="entry name" value="PAS"/>
    <property type="match status" value="3"/>
</dbReference>
<dbReference type="Pfam" id="PF01627">
    <property type="entry name" value="Hpt"/>
    <property type="match status" value="1"/>
</dbReference>
<feature type="domain" description="HPt" evidence="24">
    <location>
        <begin position="1170"/>
        <end position="1266"/>
    </location>
</feature>
<dbReference type="InterPro" id="IPR036890">
    <property type="entry name" value="HATPase_C_sf"/>
</dbReference>
<feature type="compositionally biased region" description="Low complexity" evidence="19">
    <location>
        <begin position="958"/>
        <end position="969"/>
    </location>
</feature>
<dbReference type="NCBIfam" id="TIGR00229">
    <property type="entry name" value="sensory_box"/>
    <property type="match status" value="3"/>
</dbReference>
<evidence type="ECO:0000256" key="9">
    <source>
        <dbReference type="ARBA" id="ARBA00022777"/>
    </source>
</evidence>
<evidence type="ECO:0000256" key="4">
    <source>
        <dbReference type="ARBA" id="ARBA00022475"/>
    </source>
</evidence>
<dbReference type="InterPro" id="IPR013655">
    <property type="entry name" value="PAS_fold_3"/>
</dbReference>
<dbReference type="SMART" id="SM00448">
    <property type="entry name" value="REC"/>
    <property type="match status" value="2"/>
</dbReference>
<keyword evidence="12" id="KW-0902">Two-component regulatory system</keyword>
<evidence type="ECO:0000259" key="21">
    <source>
        <dbReference type="PROSITE" id="PS50110"/>
    </source>
</evidence>
<evidence type="ECO:0000259" key="22">
    <source>
        <dbReference type="PROSITE" id="PS50112"/>
    </source>
</evidence>
<feature type="domain" description="PAS" evidence="22">
    <location>
        <begin position="151"/>
        <end position="221"/>
    </location>
</feature>
<feature type="modified residue" description="4-aspartylphosphate" evidence="17">
    <location>
        <position position="871"/>
    </location>
</feature>
<dbReference type="Gene3D" id="3.30.450.20">
    <property type="entry name" value="PAS domain"/>
    <property type="match status" value="4"/>
</dbReference>
<dbReference type="Gene3D" id="1.20.120.160">
    <property type="entry name" value="HPT domain"/>
    <property type="match status" value="1"/>
</dbReference>
<dbReference type="InterPro" id="IPR035965">
    <property type="entry name" value="PAS-like_dom_sf"/>
</dbReference>
<dbReference type="HOGENOM" id="CLU_000445_114_15_6"/>
<dbReference type="InterPro" id="IPR000700">
    <property type="entry name" value="PAS-assoc_C"/>
</dbReference>
<feature type="domain" description="PAC" evidence="23">
    <location>
        <begin position="346"/>
        <end position="398"/>
    </location>
</feature>
<dbReference type="CDD" id="cd00082">
    <property type="entry name" value="HisKA"/>
    <property type="match status" value="1"/>
</dbReference>
<dbReference type="GO" id="GO:0000155">
    <property type="term" value="F:phosphorelay sensor kinase activity"/>
    <property type="evidence" value="ECO:0007669"/>
    <property type="project" value="InterPro"/>
</dbReference>
<dbReference type="Gene3D" id="3.30.565.10">
    <property type="entry name" value="Histidine kinase-like ATPase, C-terminal domain"/>
    <property type="match status" value="1"/>
</dbReference>
<keyword evidence="26" id="KW-1185">Reference proteome</keyword>
<dbReference type="SMART" id="SM00388">
    <property type="entry name" value="HisKA"/>
    <property type="match status" value="1"/>
</dbReference>
<dbReference type="Proteomes" id="UP000002964">
    <property type="component" value="Unassembled WGS sequence"/>
</dbReference>
<feature type="modified residue" description="Phosphohistidine" evidence="16">
    <location>
        <position position="1212"/>
    </location>
</feature>
<feature type="domain" description="PAS" evidence="22">
    <location>
        <begin position="18"/>
        <end position="91"/>
    </location>
</feature>
<dbReference type="InterPro" id="IPR001789">
    <property type="entry name" value="Sig_transdc_resp-reg_receiver"/>
</dbReference>
<dbReference type="Pfam" id="PF00512">
    <property type="entry name" value="HisKA"/>
    <property type="match status" value="1"/>
</dbReference>
<dbReference type="InterPro" id="IPR000014">
    <property type="entry name" value="PAS"/>
</dbReference>
<dbReference type="SUPFAM" id="SSF55785">
    <property type="entry name" value="PYP-like sensor domain (PAS domain)"/>
    <property type="match status" value="4"/>
</dbReference>
<dbReference type="FunFam" id="3.30.565.10:FF:000010">
    <property type="entry name" value="Sensor histidine kinase RcsC"/>
    <property type="match status" value="1"/>
</dbReference>
<protein>
    <recommendedName>
        <fullName evidence="15">Sensory/regulatory protein RpfC</fullName>
        <ecNumber evidence="3">2.7.13.3</ecNumber>
    </recommendedName>
</protein>
<feature type="region of interest" description="Disordered" evidence="19">
    <location>
        <begin position="945"/>
        <end position="993"/>
    </location>
</feature>
<dbReference type="SMART" id="SM00387">
    <property type="entry name" value="HATPase_c"/>
    <property type="match status" value="1"/>
</dbReference>
<dbReference type="OrthoDB" id="9810730at2"/>
<dbReference type="InterPro" id="IPR008207">
    <property type="entry name" value="Sig_transdc_His_kin_Hpt_dom"/>
</dbReference>
<reference evidence="25 26" key="2">
    <citation type="submission" date="2011-11" db="EMBL/GenBank/DDBJ databases">
        <authorList>
            <consortium name="US DOE Joint Genome Institute"/>
            <person name="Lucas S."/>
            <person name="Han J."/>
            <person name="Lapidus A."/>
            <person name="Cheng J.-F."/>
            <person name="Goodwin L."/>
            <person name="Pitluck S."/>
            <person name="Peters L."/>
            <person name="Ovchinnikova G."/>
            <person name="Zhang X."/>
            <person name="Detter J.C."/>
            <person name="Han C."/>
            <person name="Tapia R."/>
            <person name="Land M."/>
            <person name="Hauser L."/>
            <person name="Kyrpides N."/>
            <person name="Ivanova N."/>
            <person name="Pagani I."/>
            <person name="Vogl K."/>
            <person name="Liu Z."/>
            <person name="Overmann J."/>
            <person name="Frigaard N.-U."/>
            <person name="Bryant D."/>
            <person name="Woyke T."/>
        </authorList>
    </citation>
    <scope>NUCLEOTIDE SEQUENCE [LARGE SCALE GENOMIC DNA]</scope>
    <source>
        <strain evidence="25 26">970</strain>
    </source>
</reference>
<keyword evidence="4" id="KW-1003">Cell membrane</keyword>
<feature type="domain" description="Response regulatory" evidence="21">
    <location>
        <begin position="1004"/>
        <end position="1123"/>
    </location>
</feature>
<feature type="domain" description="Histidine kinase" evidence="20">
    <location>
        <begin position="561"/>
        <end position="793"/>
    </location>
</feature>
<comment type="subunit">
    <text evidence="14">At low DSF concentrations, interacts with RpfF.</text>
</comment>
<dbReference type="Pfam" id="PF02518">
    <property type="entry name" value="HATPase_c"/>
    <property type="match status" value="1"/>
</dbReference>
<evidence type="ECO:0000313" key="25">
    <source>
        <dbReference type="EMBL" id="EIC21794.1"/>
    </source>
</evidence>
<evidence type="ECO:0000256" key="14">
    <source>
        <dbReference type="ARBA" id="ARBA00064003"/>
    </source>
</evidence>
<evidence type="ECO:0000256" key="5">
    <source>
        <dbReference type="ARBA" id="ARBA00022553"/>
    </source>
</evidence>
<evidence type="ECO:0000256" key="18">
    <source>
        <dbReference type="SAM" id="Coils"/>
    </source>
</evidence>
<dbReference type="PROSITE" id="PS50110">
    <property type="entry name" value="RESPONSE_REGULATORY"/>
    <property type="match status" value="2"/>
</dbReference>
<dbReference type="PRINTS" id="PR00344">
    <property type="entry name" value="BCTRLSENSOR"/>
</dbReference>
<dbReference type="AlphaFoldDB" id="H8Z386"/>
<evidence type="ECO:0000256" key="11">
    <source>
        <dbReference type="ARBA" id="ARBA00022989"/>
    </source>
</evidence>
<organism evidence="25 26">
    <name type="scientific">Thiorhodovibrio frisius</name>
    <dbReference type="NCBI Taxonomy" id="631362"/>
    <lineage>
        <taxon>Bacteria</taxon>
        <taxon>Pseudomonadati</taxon>
        <taxon>Pseudomonadota</taxon>
        <taxon>Gammaproteobacteria</taxon>
        <taxon>Chromatiales</taxon>
        <taxon>Chromatiaceae</taxon>
        <taxon>Thiorhodovibrio</taxon>
    </lineage>
</organism>
<feature type="domain" description="PAC" evidence="23">
    <location>
        <begin position="95"/>
        <end position="150"/>
    </location>
</feature>
<dbReference type="Gene3D" id="1.10.287.130">
    <property type="match status" value="1"/>
</dbReference>
<dbReference type="SUPFAM" id="SSF52172">
    <property type="entry name" value="CheY-like"/>
    <property type="match status" value="2"/>
</dbReference>
<dbReference type="FunFam" id="1.10.287.130:FF:000002">
    <property type="entry name" value="Two-component osmosensing histidine kinase"/>
    <property type="match status" value="1"/>
</dbReference>
<dbReference type="SMART" id="SM00091">
    <property type="entry name" value="PAS"/>
    <property type="match status" value="4"/>
</dbReference>
<evidence type="ECO:0000313" key="26">
    <source>
        <dbReference type="Proteomes" id="UP000002964"/>
    </source>
</evidence>
<accession>H8Z386</accession>
<evidence type="ECO:0000256" key="10">
    <source>
        <dbReference type="ARBA" id="ARBA00022840"/>
    </source>
</evidence>
<dbReference type="GO" id="GO:0005886">
    <property type="term" value="C:plasma membrane"/>
    <property type="evidence" value="ECO:0007669"/>
    <property type="project" value="UniProtKB-SubCell"/>
</dbReference>
<dbReference type="InterPro" id="IPR001610">
    <property type="entry name" value="PAC"/>
</dbReference>
<dbReference type="InterPro" id="IPR003594">
    <property type="entry name" value="HATPase_dom"/>
</dbReference>
<dbReference type="CDD" id="cd00130">
    <property type="entry name" value="PAS"/>
    <property type="match status" value="4"/>
</dbReference>
<dbReference type="PROSITE" id="PS50113">
    <property type="entry name" value="PAC"/>
    <property type="match status" value="2"/>
</dbReference>
<evidence type="ECO:0000256" key="2">
    <source>
        <dbReference type="ARBA" id="ARBA00004651"/>
    </source>
</evidence>
<comment type="catalytic activity">
    <reaction evidence="1">
        <text>ATP + protein L-histidine = ADP + protein N-phospho-L-histidine.</text>
        <dbReference type="EC" id="2.7.13.3"/>
    </reaction>
</comment>
<dbReference type="eggNOG" id="COG0642">
    <property type="taxonomic scope" value="Bacteria"/>
</dbReference>
<feature type="modified residue" description="4-aspartylphosphate" evidence="17">
    <location>
        <position position="1053"/>
    </location>
</feature>
<dbReference type="InterPro" id="IPR011006">
    <property type="entry name" value="CheY-like_superfamily"/>
</dbReference>
<keyword evidence="18" id="KW-0175">Coiled coil</keyword>
<dbReference type="SUPFAM" id="SSF55874">
    <property type="entry name" value="ATPase domain of HSP90 chaperone/DNA topoisomerase II/histidine kinase"/>
    <property type="match status" value="1"/>
</dbReference>
<gene>
    <name evidence="25" type="ORF">Thi970DRAFT_02027</name>
</gene>
<keyword evidence="11" id="KW-1133">Transmembrane helix</keyword>
<dbReference type="eggNOG" id="COG5002">
    <property type="taxonomic scope" value="Bacteria"/>
</dbReference>
<dbReference type="PROSITE" id="PS50109">
    <property type="entry name" value="HIS_KIN"/>
    <property type="match status" value="1"/>
</dbReference>
<keyword evidence="7" id="KW-0812">Transmembrane</keyword>
<dbReference type="EMBL" id="JH603169">
    <property type="protein sequence ID" value="EIC21794.1"/>
    <property type="molecule type" value="Genomic_DNA"/>
</dbReference>
<name>H8Z386_9GAMM</name>
<dbReference type="InterPro" id="IPR036641">
    <property type="entry name" value="HPT_dom_sf"/>
</dbReference>
<evidence type="ECO:0000256" key="7">
    <source>
        <dbReference type="ARBA" id="ARBA00022692"/>
    </source>
</evidence>
<reference evidence="26" key="1">
    <citation type="submission" date="2011-06" db="EMBL/GenBank/DDBJ databases">
        <authorList>
            <consortium name="US DOE Joint Genome Institute (JGI-PGF)"/>
            <person name="Lucas S."/>
            <person name="Han J."/>
            <person name="Lapidus A."/>
            <person name="Cheng J.-F."/>
            <person name="Goodwin L."/>
            <person name="Pitluck S."/>
            <person name="Peters L."/>
            <person name="Land M.L."/>
            <person name="Hauser L."/>
            <person name="Vogl K."/>
            <person name="Liu Z."/>
            <person name="Overmann J."/>
            <person name="Frigaard N.-U."/>
            <person name="Bryant D.A."/>
            <person name="Woyke T.J."/>
        </authorList>
    </citation>
    <scope>NUCLEOTIDE SEQUENCE [LARGE SCALE GENOMIC DNA]</scope>
    <source>
        <strain evidence="26">970</strain>
    </source>
</reference>
<keyword evidence="5 17" id="KW-0597">Phosphoprotein</keyword>
<feature type="domain" description="PAS" evidence="22">
    <location>
        <begin position="271"/>
        <end position="343"/>
    </location>
</feature>
<dbReference type="InterPro" id="IPR004358">
    <property type="entry name" value="Sig_transdc_His_kin-like_C"/>
</dbReference>
<feature type="coiled-coil region" evidence="18">
    <location>
        <begin position="520"/>
        <end position="554"/>
    </location>
</feature>
<comment type="subcellular location">
    <subcellularLocation>
        <location evidence="2">Cell membrane</location>
        <topology evidence="2">Multi-pass membrane protein</topology>
    </subcellularLocation>
</comment>
<keyword evidence="10" id="KW-0067">ATP-binding</keyword>
<evidence type="ECO:0000256" key="1">
    <source>
        <dbReference type="ARBA" id="ARBA00000085"/>
    </source>
</evidence>
<keyword evidence="8" id="KW-0547">Nucleotide-binding</keyword>
<evidence type="ECO:0000256" key="15">
    <source>
        <dbReference type="ARBA" id="ARBA00068150"/>
    </source>
</evidence>
<proteinExistence type="predicted"/>
<evidence type="ECO:0000256" key="13">
    <source>
        <dbReference type="ARBA" id="ARBA00023136"/>
    </source>
</evidence>
<dbReference type="SUPFAM" id="SSF47226">
    <property type="entry name" value="Histidine-containing phosphotransfer domain, HPT domain"/>
    <property type="match status" value="1"/>
</dbReference>
<evidence type="ECO:0000256" key="3">
    <source>
        <dbReference type="ARBA" id="ARBA00012438"/>
    </source>
</evidence>
<evidence type="ECO:0000256" key="8">
    <source>
        <dbReference type="ARBA" id="ARBA00022741"/>
    </source>
</evidence>
<dbReference type="InterPro" id="IPR005467">
    <property type="entry name" value="His_kinase_dom"/>
</dbReference>
<dbReference type="Pfam" id="PF08447">
    <property type="entry name" value="PAS_3"/>
    <property type="match status" value="4"/>
</dbReference>
<sequence length="1274" mass="142075">MKAPKPSETQQRKTLLSKSERLAGILEGTRVGTWEWEVQTGEVIFNERWAEIIGYTLAELGPVSIETWMRFAHPDDLAESERLLQEHFSGKSDFYEFESRMRHKDGHWVWVLDRGRVFSWSNDEPPKPLLMLGTHQDITARKHTEIKLREANEELDRYFAFSRDLLLIADNDGRFLRVNPEWEQVLGYPLNDLIGKRFSDFLHPDDLEATQTAVNQLNLGHSVFGFENRYRCRDGSYRWLEWRARLQDGRIYGTARDTSERKQTEQALARVNERLQLAAEAARFGVWDFDVASGRLTWDPWMHRLYGSDPKAFRGEYADWRDAVHPEDRERAAAKVQRALETGQEFTSEFRVCWPNGDIRRLKGVAQVIKDEHNQPLRMTGINYDITDRWRAEQAVRASAELLEKLSQQVPGAIYQFRYHPDGRSCFPFASEHIRDIYEVSPEEVRGDASTVFKRIHPSDIAHVQTSILTSFEHLTHWECEYRVKLPKRGTRWLRGTANPERLADGSVLWHGYIGDISDYKNAENALRNANSALETAINQANALAEQADSANRAKSEFLANMSHEIRTPMNGVIGMTSLLLETPMDDQQRQYAEIIRSSGESLLGVINDILDFSKIEAGRLELEAIDFDLRNVLDDLAASLALRAHEKSLEFICAADAGVPAQLRGDASRLRQILTNLAGNAIKFTEVGEVSVRVHLAEQQPASVDSLEDSAPTRVRLHFRVADTGIGIPPDKRDRLFQKFSQVDASSTRRFGGTGLGLAISRQLTELMGGEIGVDSQPGQGSTFWFELELERLPEDADASNRDAPAQPAPDLSGKRVLIVDDNATNRQVLRGRMLEWRLRPVDTAEATDALRLLYQALDDDDPFALALIDLQMPGMDGAALCKAIRADTRFTALRLVLLPSLLTEKDSQGFAALGFNASLPKPVRHQELKQLINRLFLDSTAASHGTPAAGTPPPASASVSAEASEPTDLSPTRAANAAALSMPPEKPDTPAQLQPLAQQSVRILLAEDNQINQQVALGLLKRLGIEADVVTNGEEALAALRQHPYALVLMDVQMPVMDGLEATRCIRTREAGTVNPDIPIIALTAHAMAGDRQRCLQAGMNDYLPKPLAAEAVDAVIKRWLGDQTQVQNPARILAAGNAPEQTQVEDAGANTALAFNHADMLQRLMHHSELAKEVLQGFVSDLPGRITELQAALSASDASDLGERLRLAHSLAGASANVSAERLCRICRDLEQALRAQDLEQARQIAVQLPSAADDFQHMAAAFLRSDTQRK</sequence>